<keyword evidence="1" id="KW-1133">Transmembrane helix</keyword>
<dbReference type="EMBL" id="NEWD01000019">
    <property type="protein sequence ID" value="OXN00291.1"/>
    <property type="molecule type" value="Genomic_DNA"/>
</dbReference>
<proteinExistence type="predicted"/>
<comment type="caution">
    <text evidence="2">The sequence shown here is derived from an EMBL/GenBank/DDBJ whole genome shotgun (WGS) entry which is preliminary data.</text>
</comment>
<keyword evidence="1" id="KW-0812">Transmembrane</keyword>
<reference evidence="2 3" key="1">
    <citation type="submission" date="2017-05" db="EMBL/GenBank/DDBJ databases">
        <title>Bifidobacterium vansinderenii sp. nov.</title>
        <authorList>
            <person name="Lugli G.A."/>
            <person name="Duranti S."/>
            <person name="Mangifesta M."/>
        </authorList>
    </citation>
    <scope>NUCLEOTIDE SEQUENCE [LARGE SCALE GENOMIC DNA]</scope>
    <source>
        <strain evidence="2 3">Tam10B</strain>
    </source>
</reference>
<feature type="transmembrane region" description="Helical" evidence="1">
    <location>
        <begin position="44"/>
        <end position="68"/>
    </location>
</feature>
<organism evidence="2 3">
    <name type="scientific">Bifidobacterium vansinderenii</name>
    <dbReference type="NCBI Taxonomy" id="1984871"/>
    <lineage>
        <taxon>Bacteria</taxon>
        <taxon>Bacillati</taxon>
        <taxon>Actinomycetota</taxon>
        <taxon>Actinomycetes</taxon>
        <taxon>Bifidobacteriales</taxon>
        <taxon>Bifidobacteriaceae</taxon>
        <taxon>Bifidobacterium</taxon>
    </lineage>
</organism>
<dbReference type="AlphaFoldDB" id="A0A229VXD9"/>
<gene>
    <name evidence="2" type="ORF">Tam10B_1514</name>
</gene>
<accession>A0A229VXD9</accession>
<name>A0A229VXD9_9BIFI</name>
<keyword evidence="1" id="KW-0472">Membrane</keyword>
<feature type="transmembrane region" description="Helical" evidence="1">
    <location>
        <begin position="80"/>
        <end position="99"/>
    </location>
</feature>
<evidence type="ECO:0000313" key="2">
    <source>
        <dbReference type="EMBL" id="OXN00291.1"/>
    </source>
</evidence>
<keyword evidence="3" id="KW-1185">Reference proteome</keyword>
<evidence type="ECO:0000313" key="3">
    <source>
        <dbReference type="Proteomes" id="UP000215433"/>
    </source>
</evidence>
<dbReference type="Proteomes" id="UP000215433">
    <property type="component" value="Unassembled WGS sequence"/>
</dbReference>
<sequence length="100" mass="9893">MFGFGPSEADLLSGALPQAAAPANAPVVLAAADGNQLTSNVLDLFVTAATLGGGAWTVWGAITFAAGLKDQNGPQTQSGLWQAVGGIVILAAAQLFKALA</sequence>
<protein>
    <submittedName>
        <fullName evidence="2">MFS transporter</fullName>
    </submittedName>
</protein>
<evidence type="ECO:0000256" key="1">
    <source>
        <dbReference type="SAM" id="Phobius"/>
    </source>
</evidence>